<sequence length="401" mass="44765">MKTWIFQANPRRYDIMAVLENRVPIERWSITQHADEIAPGDRAVLWVGGPDAPGVYAVGVVTGEPFTTVTDDPHWRQPEDRPAPRLWCPVHFDTILLGNLIPRADLKSDARFVRSRIITQPFAGNPFPVTNTEWQAIADRLPPITPGLNPVRDKTNWAWDEVVLACDLVVGNNWQTISESDPAVHELSVYLRAQHPAPVPDQFRSTSSVHRKLENIRTAHPTYKGKSTKGGRTTRMAVEAFLANPDGMHRAAEELRRYDRLARPTADANADWGDAEPDGETGPDYAASVEGRVVQRLVNLRERDPKLRNAKIKQARRLTGAIACEVCGFDFGKVYGELGEGFIHVHHRVPLHFTKETLSTLDDLVLVCANCHQMIHRRPSWKSPEDLKAIIAAVAGGPQPG</sequence>
<dbReference type="Gene3D" id="1.10.30.50">
    <property type="match status" value="1"/>
</dbReference>
<protein>
    <recommendedName>
        <fullName evidence="1">HNH nuclease domain-containing protein</fullName>
    </recommendedName>
</protein>
<feature type="domain" description="HNH nuclease" evidence="1">
    <location>
        <begin position="311"/>
        <end position="373"/>
    </location>
</feature>
<dbReference type="InterPro" id="IPR002711">
    <property type="entry name" value="HNH"/>
</dbReference>
<proteinExistence type="predicted"/>
<accession>A0A7I9YGH4</accession>
<organism evidence="2 3">
    <name type="scientific">Mycolicibacter algericus</name>
    <name type="common">Mycobacterium algericum</name>
    <dbReference type="NCBI Taxonomy" id="1288388"/>
    <lineage>
        <taxon>Bacteria</taxon>
        <taxon>Bacillati</taxon>
        <taxon>Actinomycetota</taxon>
        <taxon>Actinomycetes</taxon>
        <taxon>Mycobacteriales</taxon>
        <taxon>Mycobacteriaceae</taxon>
        <taxon>Mycolicibacter</taxon>
    </lineage>
</organism>
<dbReference type="SMART" id="SM00507">
    <property type="entry name" value="HNHc"/>
    <property type="match status" value="1"/>
</dbReference>
<dbReference type="AlphaFoldDB" id="A0A7I9YGH4"/>
<dbReference type="Proteomes" id="UP000465305">
    <property type="component" value="Unassembled WGS sequence"/>
</dbReference>
<dbReference type="GO" id="GO:0004519">
    <property type="term" value="F:endonuclease activity"/>
    <property type="evidence" value="ECO:0007669"/>
    <property type="project" value="InterPro"/>
</dbReference>
<dbReference type="CDD" id="cd00085">
    <property type="entry name" value="HNHc"/>
    <property type="match status" value="1"/>
</dbReference>
<gene>
    <name evidence="2" type="ORF">MALGJ_44430</name>
</gene>
<dbReference type="EMBL" id="BLKY01000001">
    <property type="protein sequence ID" value="GFG87767.1"/>
    <property type="molecule type" value="Genomic_DNA"/>
</dbReference>
<dbReference type="SUPFAM" id="SSF88697">
    <property type="entry name" value="PUA domain-like"/>
    <property type="match status" value="1"/>
</dbReference>
<comment type="caution">
    <text evidence="2">The sequence shown here is derived from an EMBL/GenBank/DDBJ whole genome shotgun (WGS) entry which is preliminary data.</text>
</comment>
<dbReference type="InterPro" id="IPR002740">
    <property type="entry name" value="EVE_domain"/>
</dbReference>
<evidence type="ECO:0000313" key="2">
    <source>
        <dbReference type="EMBL" id="GFG87767.1"/>
    </source>
</evidence>
<dbReference type="Gene3D" id="3.10.590.10">
    <property type="entry name" value="ph1033 like domains"/>
    <property type="match status" value="1"/>
</dbReference>
<dbReference type="RefSeq" id="WP_083037766.1">
    <property type="nucleotide sequence ID" value="NZ_BLKY01000001.1"/>
</dbReference>
<evidence type="ECO:0000259" key="1">
    <source>
        <dbReference type="SMART" id="SM00507"/>
    </source>
</evidence>
<dbReference type="InterPro" id="IPR015947">
    <property type="entry name" value="PUA-like_sf"/>
</dbReference>
<evidence type="ECO:0000313" key="3">
    <source>
        <dbReference type="Proteomes" id="UP000465305"/>
    </source>
</evidence>
<dbReference type="GO" id="GO:0008270">
    <property type="term" value="F:zinc ion binding"/>
    <property type="evidence" value="ECO:0007669"/>
    <property type="project" value="InterPro"/>
</dbReference>
<dbReference type="GO" id="GO:0003676">
    <property type="term" value="F:nucleic acid binding"/>
    <property type="evidence" value="ECO:0007669"/>
    <property type="project" value="InterPro"/>
</dbReference>
<dbReference type="InterPro" id="IPR003615">
    <property type="entry name" value="HNH_nuc"/>
</dbReference>
<name>A0A7I9YGH4_MYCAL</name>
<dbReference type="Pfam" id="PF01878">
    <property type="entry name" value="EVE"/>
    <property type="match status" value="1"/>
</dbReference>
<dbReference type="Pfam" id="PF01844">
    <property type="entry name" value="HNH"/>
    <property type="match status" value="1"/>
</dbReference>
<reference evidence="2 3" key="1">
    <citation type="journal article" date="2019" name="Emerg. Microbes Infect.">
        <title>Comprehensive subspecies identification of 175 nontuberculous mycobacteria species based on 7547 genomic profiles.</title>
        <authorList>
            <person name="Matsumoto Y."/>
            <person name="Kinjo T."/>
            <person name="Motooka D."/>
            <person name="Nabeya D."/>
            <person name="Jung N."/>
            <person name="Uechi K."/>
            <person name="Horii T."/>
            <person name="Iida T."/>
            <person name="Fujita J."/>
            <person name="Nakamura S."/>
        </authorList>
    </citation>
    <scope>NUCLEOTIDE SEQUENCE [LARGE SCALE GENOMIC DNA]</scope>
    <source>
        <strain evidence="2 3">JCM 30723</strain>
    </source>
</reference>